<dbReference type="PANTHER" id="PTHR21600">
    <property type="entry name" value="MITOCHONDRIAL RNA PSEUDOURIDINE SYNTHASE"/>
    <property type="match status" value="1"/>
</dbReference>
<keyword evidence="3" id="KW-0413">Isomerase</keyword>
<evidence type="ECO:0000313" key="3">
    <source>
        <dbReference type="EMBL" id="TWT68494.1"/>
    </source>
</evidence>
<dbReference type="SUPFAM" id="SSF55120">
    <property type="entry name" value="Pseudouridine synthase"/>
    <property type="match status" value="1"/>
</dbReference>
<dbReference type="Pfam" id="PF00849">
    <property type="entry name" value="PseudoU_synth_2"/>
    <property type="match status" value="1"/>
</dbReference>
<dbReference type="Proteomes" id="UP000317238">
    <property type="component" value="Unassembled WGS sequence"/>
</dbReference>
<keyword evidence="4" id="KW-1185">Reference proteome</keyword>
<dbReference type="InterPro" id="IPR020103">
    <property type="entry name" value="PsdUridine_synth_cat_dom_sf"/>
</dbReference>
<comment type="similarity">
    <text evidence="1">Belongs to the pseudouridine synthase RluA family.</text>
</comment>
<dbReference type="AlphaFoldDB" id="A0A5C5Y014"/>
<evidence type="ECO:0000256" key="1">
    <source>
        <dbReference type="ARBA" id="ARBA00010876"/>
    </source>
</evidence>
<protein>
    <submittedName>
        <fullName evidence="3">Ribosomal large subunit pseudouridine synthase A</fullName>
        <ecNumber evidence="3">5.4.99.28</ecNumber>
    </submittedName>
</protein>
<organism evidence="3 4">
    <name type="scientific">Crateriforma conspicua</name>
    <dbReference type="NCBI Taxonomy" id="2527996"/>
    <lineage>
        <taxon>Bacteria</taxon>
        <taxon>Pseudomonadati</taxon>
        <taxon>Planctomycetota</taxon>
        <taxon>Planctomycetia</taxon>
        <taxon>Planctomycetales</taxon>
        <taxon>Planctomycetaceae</taxon>
        <taxon>Crateriforma</taxon>
    </lineage>
</organism>
<dbReference type="GO" id="GO:0003723">
    <property type="term" value="F:RNA binding"/>
    <property type="evidence" value="ECO:0007669"/>
    <property type="project" value="InterPro"/>
</dbReference>
<reference evidence="3 4" key="1">
    <citation type="submission" date="2019-02" db="EMBL/GenBank/DDBJ databases">
        <title>Deep-cultivation of Planctomycetes and their phenomic and genomic characterization uncovers novel biology.</title>
        <authorList>
            <person name="Wiegand S."/>
            <person name="Jogler M."/>
            <person name="Boedeker C."/>
            <person name="Pinto D."/>
            <person name="Vollmers J."/>
            <person name="Rivas-Marin E."/>
            <person name="Kohn T."/>
            <person name="Peeters S.H."/>
            <person name="Heuer A."/>
            <person name="Rast P."/>
            <person name="Oberbeckmann S."/>
            <person name="Bunk B."/>
            <person name="Jeske O."/>
            <person name="Meyerdierks A."/>
            <person name="Storesund J.E."/>
            <person name="Kallscheuer N."/>
            <person name="Luecker S."/>
            <person name="Lage O.M."/>
            <person name="Pohl T."/>
            <person name="Merkel B.J."/>
            <person name="Hornburger P."/>
            <person name="Mueller R.-W."/>
            <person name="Bruemmer F."/>
            <person name="Labrenz M."/>
            <person name="Spormann A.M."/>
            <person name="Op Den Camp H."/>
            <person name="Overmann J."/>
            <person name="Amann R."/>
            <person name="Jetten M.S.M."/>
            <person name="Mascher T."/>
            <person name="Medema M.H."/>
            <person name="Devos D.P."/>
            <person name="Kaster A.-K."/>
            <person name="Ovreas L."/>
            <person name="Rohde M."/>
            <person name="Galperin M.Y."/>
            <person name="Jogler C."/>
        </authorList>
    </citation>
    <scope>NUCLEOTIDE SEQUENCE [LARGE SCALE GENOMIC DNA]</scope>
    <source>
        <strain evidence="3 4">Pan14r</strain>
    </source>
</reference>
<dbReference type="CDD" id="cd02869">
    <property type="entry name" value="PseudoU_synth_RluA_like"/>
    <property type="match status" value="1"/>
</dbReference>
<dbReference type="Gene3D" id="3.30.2350.10">
    <property type="entry name" value="Pseudouridine synthase"/>
    <property type="match status" value="1"/>
</dbReference>
<dbReference type="InterPro" id="IPR050188">
    <property type="entry name" value="RluA_PseudoU_synthase"/>
</dbReference>
<feature type="domain" description="Pseudouridine synthase RsuA/RluA-like" evidence="2">
    <location>
        <begin position="11"/>
        <end position="174"/>
    </location>
</feature>
<evidence type="ECO:0000313" key="4">
    <source>
        <dbReference type="Proteomes" id="UP000317238"/>
    </source>
</evidence>
<proteinExistence type="inferred from homology"/>
<name>A0A5C5Y014_9PLAN</name>
<sequence length="251" mass="27299">MSLQVLYEDNHLLVVNKPAEIATMGAEAGRPTIHAAACEYLKTKYNKPGNVFVGIVSRLDTMTSGVLVLARTSKAASRLQTQFARKGNDSGPGKVYLAVVQGEIDPPVGHLRDEVFKDDAARRMRTVGRSGNPPGGSAQSAELEYQSIAGDDRCTLLAVRLATGRKHQIRVQFADRGHPILGDRKYGAGRPFPAGISLHSWALAIDHPTKKDRMAFHASPPRSWRGVLADLGVADVKDYWPQVSDAFQFNA</sequence>
<gene>
    <name evidence="3" type="primary">rluA</name>
    <name evidence="3" type="ORF">Pan14r_07400</name>
</gene>
<evidence type="ECO:0000259" key="2">
    <source>
        <dbReference type="Pfam" id="PF00849"/>
    </source>
</evidence>
<comment type="caution">
    <text evidence="3">The sequence shown here is derived from an EMBL/GenBank/DDBJ whole genome shotgun (WGS) entry which is preliminary data.</text>
</comment>
<dbReference type="InterPro" id="IPR006145">
    <property type="entry name" value="PsdUridine_synth_RsuA/RluA"/>
</dbReference>
<dbReference type="EC" id="5.4.99.28" evidence="3"/>
<dbReference type="EMBL" id="SJPL01000001">
    <property type="protein sequence ID" value="TWT68494.1"/>
    <property type="molecule type" value="Genomic_DNA"/>
</dbReference>
<dbReference type="PANTHER" id="PTHR21600:SF44">
    <property type="entry name" value="RIBOSOMAL LARGE SUBUNIT PSEUDOURIDINE SYNTHASE D"/>
    <property type="match status" value="1"/>
</dbReference>
<dbReference type="OrthoDB" id="9784108at2"/>
<accession>A0A5C5Y014</accession>
<dbReference type="GO" id="GO:0160151">
    <property type="term" value="F:tRNA pseudouridine(32) synthase activity"/>
    <property type="evidence" value="ECO:0007669"/>
    <property type="project" value="UniProtKB-EC"/>
</dbReference>
<dbReference type="GO" id="GO:0000455">
    <property type="term" value="P:enzyme-directed rRNA pseudouridine synthesis"/>
    <property type="evidence" value="ECO:0007669"/>
    <property type="project" value="TreeGrafter"/>
</dbReference>
<dbReference type="RefSeq" id="WP_146438347.1">
    <property type="nucleotide sequence ID" value="NZ_SJPL01000001.1"/>
</dbReference>